<evidence type="ECO:0000256" key="2">
    <source>
        <dbReference type="ARBA" id="ARBA00010231"/>
    </source>
</evidence>
<feature type="domain" description="Alpha-D-phosphohexomutase alpha/beta/alpha" evidence="10">
    <location>
        <begin position="151"/>
        <end position="250"/>
    </location>
</feature>
<dbReference type="Pfam" id="PF00408">
    <property type="entry name" value="PGM_PMM_IV"/>
    <property type="match status" value="1"/>
</dbReference>
<protein>
    <submittedName>
        <fullName evidence="12">Phosphomannomutase/phosphoglucomutase</fullName>
    </submittedName>
</protein>
<dbReference type="InterPro" id="IPR005843">
    <property type="entry name" value="A-D-PHexomutase_C"/>
</dbReference>
<feature type="domain" description="Alpha-D-phosphohexomutase C-terminal" evidence="8">
    <location>
        <begin position="369"/>
        <end position="442"/>
    </location>
</feature>
<keyword evidence="4 7" id="KW-0479">Metal-binding</keyword>
<organism evidence="12 13">
    <name type="scientific">Candidatus Uhrbacteria bacterium CG_4_9_14_3_um_filter_41_35</name>
    <dbReference type="NCBI Taxonomy" id="1975034"/>
    <lineage>
        <taxon>Bacteria</taxon>
        <taxon>Candidatus Uhriibacteriota</taxon>
    </lineage>
</organism>
<evidence type="ECO:0000256" key="1">
    <source>
        <dbReference type="ARBA" id="ARBA00001946"/>
    </source>
</evidence>
<feature type="domain" description="Alpha-D-phosphohexomutase alpha/beta/alpha" evidence="11">
    <location>
        <begin position="256"/>
        <end position="364"/>
    </location>
</feature>
<evidence type="ECO:0000313" key="13">
    <source>
        <dbReference type="Proteomes" id="UP000231263"/>
    </source>
</evidence>
<gene>
    <name evidence="12" type="primary">manB</name>
    <name evidence="12" type="ORF">CO173_04095</name>
</gene>
<dbReference type="AlphaFoldDB" id="A0A2M7XDP0"/>
<comment type="similarity">
    <text evidence="2 7">Belongs to the phosphohexose mutase family.</text>
</comment>
<evidence type="ECO:0000259" key="8">
    <source>
        <dbReference type="Pfam" id="PF00408"/>
    </source>
</evidence>
<dbReference type="InterPro" id="IPR005846">
    <property type="entry name" value="A-D-PHexomutase_a/b/a-III"/>
</dbReference>
<comment type="cofactor">
    <cofactor evidence="1">
        <name>Mg(2+)</name>
        <dbReference type="ChEBI" id="CHEBI:18420"/>
    </cofactor>
</comment>
<proteinExistence type="inferred from homology"/>
<dbReference type="PANTHER" id="PTHR43771:SF1">
    <property type="entry name" value="PHOSPHOMANNOMUTASE"/>
    <property type="match status" value="1"/>
</dbReference>
<evidence type="ECO:0000256" key="3">
    <source>
        <dbReference type="ARBA" id="ARBA00022553"/>
    </source>
</evidence>
<feature type="domain" description="Alpha-D-phosphohexomutase alpha/beta/alpha" evidence="9">
    <location>
        <begin position="8"/>
        <end position="124"/>
    </location>
</feature>
<comment type="caution">
    <text evidence="12">The sequence shown here is derived from an EMBL/GenBank/DDBJ whole genome shotgun (WGS) entry which is preliminary data.</text>
</comment>
<evidence type="ECO:0000259" key="10">
    <source>
        <dbReference type="Pfam" id="PF02879"/>
    </source>
</evidence>
<dbReference type="PANTHER" id="PTHR43771">
    <property type="entry name" value="PHOSPHOMANNOMUTASE"/>
    <property type="match status" value="1"/>
</dbReference>
<accession>A0A2M7XDP0</accession>
<evidence type="ECO:0000313" key="12">
    <source>
        <dbReference type="EMBL" id="PJA45952.1"/>
    </source>
</evidence>
<sequence length="447" mass="48930">MNMAFKKKIFRSYDIRGFLNEVTEEVAFAVGASLVQGFGAKKIVVGRDMRKTSPELMRGAMKGVTEMGADVVDIGLTNTSVWNFATTNLEGADFGIMITASHNPSEYNGIKVIKADGSPISGTELYELVSGFVQDTVVQVGQVEQVDVVSEYINKCVQATHMADLSNIKIVIDYGNGMGSVSIQPLIQKLGIEVVEMYVEPDADFPNHEANPAVEETLAQLKARVIAEKADFGLALDGDLDRLKVVDETGESVLSDFFLALLAEDVLKDNPGKGVVVTVNMGWAVRETIENAGGVVIESAVGRSNIPTAGRLNDGVLGGEVSGHFMFKDFHFLEAVDYAIVRLLSLYTRKQQTMSQLVAPFKKYAGSGEVNREVENASETLQKVLDTYRDRASQISELDGIKLVFAHDWWFSLRKSNTEPVVRLTLEATSEALMTQKRDELLQLIEG</sequence>
<evidence type="ECO:0000259" key="11">
    <source>
        <dbReference type="Pfam" id="PF02880"/>
    </source>
</evidence>
<keyword evidence="6" id="KW-0413">Isomerase</keyword>
<dbReference type="GO" id="GO:0016868">
    <property type="term" value="F:intramolecular phosphotransferase activity"/>
    <property type="evidence" value="ECO:0007669"/>
    <property type="project" value="InterPro"/>
</dbReference>
<dbReference type="GO" id="GO:0000287">
    <property type="term" value="F:magnesium ion binding"/>
    <property type="evidence" value="ECO:0007669"/>
    <property type="project" value="InterPro"/>
</dbReference>
<name>A0A2M7XDP0_9BACT</name>
<dbReference type="CDD" id="cd03089">
    <property type="entry name" value="PMM_PGM"/>
    <property type="match status" value="1"/>
</dbReference>
<dbReference type="Proteomes" id="UP000231263">
    <property type="component" value="Unassembled WGS sequence"/>
</dbReference>
<dbReference type="InterPro" id="IPR036900">
    <property type="entry name" value="A-D-PHexomutase_C_sf"/>
</dbReference>
<dbReference type="PROSITE" id="PS00710">
    <property type="entry name" value="PGM_PMM"/>
    <property type="match status" value="1"/>
</dbReference>
<dbReference type="PRINTS" id="PR00509">
    <property type="entry name" value="PGMPMM"/>
</dbReference>
<reference evidence="13" key="1">
    <citation type="submission" date="2017-09" db="EMBL/GenBank/DDBJ databases">
        <title>Depth-based differentiation of microbial function through sediment-hosted aquifers and enrichment of novel symbionts in the deep terrestrial subsurface.</title>
        <authorList>
            <person name="Probst A.J."/>
            <person name="Ladd B."/>
            <person name="Jarett J.K."/>
            <person name="Geller-Mcgrath D.E."/>
            <person name="Sieber C.M.K."/>
            <person name="Emerson J.B."/>
            <person name="Anantharaman K."/>
            <person name="Thomas B.C."/>
            <person name="Malmstrom R."/>
            <person name="Stieglmeier M."/>
            <person name="Klingl A."/>
            <person name="Woyke T."/>
            <person name="Ryan C.M."/>
            <person name="Banfield J.F."/>
        </authorList>
    </citation>
    <scope>NUCLEOTIDE SEQUENCE [LARGE SCALE GENOMIC DNA]</scope>
</reference>
<dbReference type="Pfam" id="PF02880">
    <property type="entry name" value="PGM_PMM_III"/>
    <property type="match status" value="1"/>
</dbReference>
<evidence type="ECO:0000256" key="7">
    <source>
        <dbReference type="RuleBase" id="RU004326"/>
    </source>
</evidence>
<dbReference type="EMBL" id="PFWT01000021">
    <property type="protein sequence ID" value="PJA45952.1"/>
    <property type="molecule type" value="Genomic_DNA"/>
</dbReference>
<dbReference type="InterPro" id="IPR005845">
    <property type="entry name" value="A-D-PHexomutase_a/b/a-II"/>
</dbReference>
<dbReference type="InterPro" id="IPR016066">
    <property type="entry name" value="A-D-PHexomutase_CS"/>
</dbReference>
<evidence type="ECO:0000256" key="5">
    <source>
        <dbReference type="ARBA" id="ARBA00022842"/>
    </source>
</evidence>
<keyword evidence="3" id="KW-0597">Phosphoprotein</keyword>
<dbReference type="InterPro" id="IPR005844">
    <property type="entry name" value="A-D-PHexomutase_a/b/a-I"/>
</dbReference>
<dbReference type="GO" id="GO:0005975">
    <property type="term" value="P:carbohydrate metabolic process"/>
    <property type="evidence" value="ECO:0007669"/>
    <property type="project" value="InterPro"/>
</dbReference>
<dbReference type="InterPro" id="IPR016055">
    <property type="entry name" value="A-D-PHexomutase_a/b/a-I/II/III"/>
</dbReference>
<dbReference type="SUPFAM" id="SSF53738">
    <property type="entry name" value="Phosphoglucomutase, first 3 domains"/>
    <property type="match status" value="3"/>
</dbReference>
<dbReference type="Gene3D" id="3.40.120.10">
    <property type="entry name" value="Alpha-D-Glucose-1,6-Bisphosphate, subunit A, domain 3"/>
    <property type="match status" value="3"/>
</dbReference>
<evidence type="ECO:0000259" key="9">
    <source>
        <dbReference type="Pfam" id="PF02878"/>
    </source>
</evidence>
<dbReference type="InterPro" id="IPR005841">
    <property type="entry name" value="Alpha-D-phosphohexomutase_SF"/>
</dbReference>
<dbReference type="Pfam" id="PF02879">
    <property type="entry name" value="PGM_PMM_II"/>
    <property type="match status" value="1"/>
</dbReference>
<dbReference type="SUPFAM" id="SSF55957">
    <property type="entry name" value="Phosphoglucomutase, C-terminal domain"/>
    <property type="match status" value="1"/>
</dbReference>
<dbReference type="Gene3D" id="3.30.310.50">
    <property type="entry name" value="Alpha-D-phosphohexomutase, C-terminal domain"/>
    <property type="match status" value="1"/>
</dbReference>
<evidence type="ECO:0000256" key="6">
    <source>
        <dbReference type="ARBA" id="ARBA00023235"/>
    </source>
</evidence>
<keyword evidence="5 7" id="KW-0460">Magnesium</keyword>
<evidence type="ECO:0000256" key="4">
    <source>
        <dbReference type="ARBA" id="ARBA00022723"/>
    </source>
</evidence>
<dbReference type="Pfam" id="PF02878">
    <property type="entry name" value="PGM_PMM_I"/>
    <property type="match status" value="1"/>
</dbReference>